<sequence length="62" mass="7696">MWEVREDEPEYAELCLPYWWDPIIDTDFDWPDWEWKDGLSIYIEFKADNCVLTIINNDDYYP</sequence>
<proteinExistence type="predicted"/>
<evidence type="ECO:0000313" key="1">
    <source>
        <dbReference type="EMBL" id="KKM68171.1"/>
    </source>
</evidence>
<dbReference type="AlphaFoldDB" id="A0A0F9K0D6"/>
<protein>
    <submittedName>
        <fullName evidence="1">Uncharacterized protein</fullName>
    </submittedName>
</protein>
<feature type="non-terminal residue" evidence="1">
    <location>
        <position position="62"/>
    </location>
</feature>
<dbReference type="EMBL" id="LAZR01010214">
    <property type="protein sequence ID" value="KKM68171.1"/>
    <property type="molecule type" value="Genomic_DNA"/>
</dbReference>
<organism evidence="1">
    <name type="scientific">marine sediment metagenome</name>
    <dbReference type="NCBI Taxonomy" id="412755"/>
    <lineage>
        <taxon>unclassified sequences</taxon>
        <taxon>metagenomes</taxon>
        <taxon>ecological metagenomes</taxon>
    </lineage>
</organism>
<comment type="caution">
    <text evidence="1">The sequence shown here is derived from an EMBL/GenBank/DDBJ whole genome shotgun (WGS) entry which is preliminary data.</text>
</comment>
<reference evidence="1" key="1">
    <citation type="journal article" date="2015" name="Nature">
        <title>Complex archaea that bridge the gap between prokaryotes and eukaryotes.</title>
        <authorList>
            <person name="Spang A."/>
            <person name="Saw J.H."/>
            <person name="Jorgensen S.L."/>
            <person name="Zaremba-Niedzwiedzka K."/>
            <person name="Martijn J."/>
            <person name="Lind A.E."/>
            <person name="van Eijk R."/>
            <person name="Schleper C."/>
            <person name="Guy L."/>
            <person name="Ettema T.J."/>
        </authorList>
    </citation>
    <scope>NUCLEOTIDE SEQUENCE</scope>
</reference>
<gene>
    <name evidence="1" type="ORF">LCGC14_1463450</name>
</gene>
<accession>A0A0F9K0D6</accession>
<name>A0A0F9K0D6_9ZZZZ</name>